<keyword evidence="1" id="KW-1133">Transmembrane helix</keyword>
<dbReference type="InterPro" id="IPR050879">
    <property type="entry name" value="Acyltransferase_3"/>
</dbReference>
<feature type="transmembrane region" description="Helical" evidence="1">
    <location>
        <begin position="74"/>
        <end position="98"/>
    </location>
</feature>
<dbReference type="AlphaFoldDB" id="A0A2T5BDW7"/>
<dbReference type="InterPro" id="IPR002656">
    <property type="entry name" value="Acyl_transf_3_dom"/>
</dbReference>
<feature type="transmembrane region" description="Helical" evidence="1">
    <location>
        <begin position="266"/>
        <end position="284"/>
    </location>
</feature>
<evidence type="ECO:0000313" key="3">
    <source>
        <dbReference type="EMBL" id="PTM97158.1"/>
    </source>
</evidence>
<keyword evidence="4" id="KW-1185">Reference proteome</keyword>
<evidence type="ECO:0000256" key="1">
    <source>
        <dbReference type="SAM" id="Phobius"/>
    </source>
</evidence>
<keyword evidence="1" id="KW-0812">Transmembrane</keyword>
<organism evidence="3 4">
    <name type="scientific">Mycoplana dimorpha</name>
    <dbReference type="NCBI Taxonomy" id="28320"/>
    <lineage>
        <taxon>Bacteria</taxon>
        <taxon>Pseudomonadati</taxon>
        <taxon>Pseudomonadota</taxon>
        <taxon>Alphaproteobacteria</taxon>
        <taxon>Hyphomicrobiales</taxon>
        <taxon>Rhizobiaceae</taxon>
        <taxon>Mycoplana</taxon>
    </lineage>
</organism>
<comment type="caution">
    <text evidence="3">The sequence shown here is derived from an EMBL/GenBank/DDBJ whole genome shotgun (WGS) entry which is preliminary data.</text>
</comment>
<evidence type="ECO:0000259" key="2">
    <source>
        <dbReference type="Pfam" id="PF01757"/>
    </source>
</evidence>
<feature type="transmembrane region" description="Helical" evidence="1">
    <location>
        <begin position="118"/>
        <end position="143"/>
    </location>
</feature>
<feature type="transmembrane region" description="Helical" evidence="1">
    <location>
        <begin position="205"/>
        <end position="223"/>
    </location>
</feature>
<proteinExistence type="predicted"/>
<dbReference type="GO" id="GO:0016747">
    <property type="term" value="F:acyltransferase activity, transferring groups other than amino-acyl groups"/>
    <property type="evidence" value="ECO:0007669"/>
    <property type="project" value="InterPro"/>
</dbReference>
<feature type="transmembrane region" description="Helical" evidence="1">
    <location>
        <begin position="7"/>
        <end position="24"/>
    </location>
</feature>
<accession>A0A2T5BDW7</accession>
<name>A0A2T5BDW7_MYCDI</name>
<sequence>MRTLYGIQYLRAAAAIAVVLFHAAERTGGHFGIGAAGVDVFFVISGFVMWLVSERRPVTPGRFLTDRIVRIVPTYWLATAVMVFGAFAGLFPNLSLSIGHLLGSLLFIPVASPSSGEVWPVLVQGWTLNYEMFFYAIFALALLLPKRKRLPALALTFASLVAAGMALQPDDPLLRTYTRPIILEFVAGMALGRFWTEGRVPPPPIGAALVILAIAGFAAIEFFRLPFDEWNCGPLAIALVLGVLSLEAKARLRLLPPLAFLGDASYSIYLWHTFAVSVVAKFAARFELAAPAAFALACVLGILAGVAAYVLVERPLLTASRGRRNRAAATSAALTAEGRS</sequence>
<keyword evidence="1" id="KW-0472">Membrane</keyword>
<dbReference type="PANTHER" id="PTHR23028:SF131">
    <property type="entry name" value="BLR2367 PROTEIN"/>
    <property type="match status" value="1"/>
</dbReference>
<reference evidence="3 4" key="1">
    <citation type="submission" date="2018-04" db="EMBL/GenBank/DDBJ databases">
        <title>Genomic Encyclopedia of Type Strains, Phase IV (KMG-IV): sequencing the most valuable type-strain genomes for metagenomic binning, comparative biology and taxonomic classification.</title>
        <authorList>
            <person name="Goeker M."/>
        </authorList>
    </citation>
    <scope>NUCLEOTIDE SEQUENCE [LARGE SCALE GENOMIC DNA]</scope>
    <source>
        <strain evidence="3 4">DSM 7138</strain>
    </source>
</reference>
<dbReference type="EMBL" id="PZZZ01000002">
    <property type="protein sequence ID" value="PTM97158.1"/>
    <property type="molecule type" value="Genomic_DNA"/>
</dbReference>
<dbReference type="PANTHER" id="PTHR23028">
    <property type="entry name" value="ACETYLTRANSFERASE"/>
    <property type="match status" value="1"/>
</dbReference>
<feature type="transmembrane region" description="Helical" evidence="1">
    <location>
        <begin position="291"/>
        <end position="312"/>
    </location>
</feature>
<feature type="domain" description="Acyltransferase 3" evidence="2">
    <location>
        <begin position="5"/>
        <end position="309"/>
    </location>
</feature>
<feature type="transmembrane region" description="Helical" evidence="1">
    <location>
        <begin position="30"/>
        <end position="53"/>
    </location>
</feature>
<evidence type="ECO:0000313" key="4">
    <source>
        <dbReference type="Proteomes" id="UP000241247"/>
    </source>
</evidence>
<gene>
    <name evidence="3" type="ORF">C7449_10226</name>
</gene>
<feature type="transmembrane region" description="Helical" evidence="1">
    <location>
        <begin position="150"/>
        <end position="167"/>
    </location>
</feature>
<dbReference type="GO" id="GO:0000271">
    <property type="term" value="P:polysaccharide biosynthetic process"/>
    <property type="evidence" value="ECO:0007669"/>
    <property type="project" value="TreeGrafter"/>
</dbReference>
<dbReference type="RefSeq" id="WP_108002039.1">
    <property type="nucleotide sequence ID" value="NZ_JBHEEX010000015.1"/>
</dbReference>
<dbReference type="Proteomes" id="UP000241247">
    <property type="component" value="Unassembled WGS sequence"/>
</dbReference>
<dbReference type="OrthoDB" id="9767863at2"/>
<dbReference type="Pfam" id="PF01757">
    <property type="entry name" value="Acyl_transf_3"/>
    <property type="match status" value="1"/>
</dbReference>
<dbReference type="GO" id="GO:0016020">
    <property type="term" value="C:membrane"/>
    <property type="evidence" value="ECO:0007669"/>
    <property type="project" value="TreeGrafter"/>
</dbReference>
<protein>
    <submittedName>
        <fullName evidence="3">Exopolysaccharide production protein ExoZ</fullName>
    </submittedName>
</protein>